<evidence type="ECO:0000256" key="1">
    <source>
        <dbReference type="ARBA" id="ARBA00009013"/>
    </source>
</evidence>
<sequence length="100" mass="11271">MQIDTSIVNNQVIVDLSGGLYVEGAEILREKLIKYMENGQKHFLVKMHKVDYIDSSGLGVLVSIHKRTRQCNGSLVIAGTTGFVKELFELTRLNKVFDMQ</sequence>
<feature type="domain" description="STAS" evidence="3">
    <location>
        <begin position="1"/>
        <end position="100"/>
    </location>
</feature>
<proteinExistence type="inferred from homology"/>
<keyword evidence="5" id="KW-1185">Reference proteome</keyword>
<dbReference type="Gene3D" id="3.30.750.24">
    <property type="entry name" value="STAS domain"/>
    <property type="match status" value="1"/>
</dbReference>
<dbReference type="SUPFAM" id="SSF52091">
    <property type="entry name" value="SpoIIaa-like"/>
    <property type="match status" value="1"/>
</dbReference>
<dbReference type="PANTHER" id="PTHR33495">
    <property type="entry name" value="ANTI-SIGMA FACTOR ANTAGONIST TM_1081-RELATED-RELATED"/>
    <property type="match status" value="1"/>
</dbReference>
<dbReference type="EMBL" id="CTRP01000007">
    <property type="protein sequence ID" value="CQR72020.1"/>
    <property type="molecule type" value="Genomic_DNA"/>
</dbReference>
<dbReference type="GO" id="GO:0043856">
    <property type="term" value="F:anti-sigma factor antagonist activity"/>
    <property type="evidence" value="ECO:0007669"/>
    <property type="project" value="InterPro"/>
</dbReference>
<accession>A0A0U1KX79</accession>
<dbReference type="NCBIfam" id="TIGR00377">
    <property type="entry name" value="ant_ant_sig"/>
    <property type="match status" value="1"/>
</dbReference>
<dbReference type="InterPro" id="IPR002645">
    <property type="entry name" value="STAS_dom"/>
</dbReference>
<dbReference type="Proteomes" id="UP000049855">
    <property type="component" value="Unassembled WGS sequence"/>
</dbReference>
<evidence type="ECO:0000259" key="3">
    <source>
        <dbReference type="PROSITE" id="PS50801"/>
    </source>
</evidence>
<dbReference type="RefSeq" id="WP_021166529.1">
    <property type="nucleotide sequence ID" value="NZ_CTRP01000007.1"/>
</dbReference>
<name>A0A0U1KX79_9FIRM</name>
<dbReference type="AlphaFoldDB" id="A0A0U1KX79"/>
<dbReference type="PANTHER" id="PTHR33495:SF2">
    <property type="entry name" value="ANTI-SIGMA FACTOR ANTAGONIST TM_1081-RELATED"/>
    <property type="match status" value="1"/>
</dbReference>
<dbReference type="CDD" id="cd07043">
    <property type="entry name" value="STAS_anti-anti-sigma_factors"/>
    <property type="match status" value="1"/>
</dbReference>
<comment type="similarity">
    <text evidence="1 2">Belongs to the anti-sigma-factor antagonist family.</text>
</comment>
<dbReference type="Pfam" id="PF01740">
    <property type="entry name" value="STAS"/>
    <property type="match status" value="1"/>
</dbReference>
<gene>
    <name evidence="4" type="ORF">SpAn4DRAFT_5261</name>
</gene>
<dbReference type="InterPro" id="IPR003658">
    <property type="entry name" value="Anti-sigma_ant"/>
</dbReference>
<reference evidence="5" key="1">
    <citation type="submission" date="2015-03" db="EMBL/GenBank/DDBJ databases">
        <authorList>
            <person name="Nijsse Bart"/>
        </authorList>
    </citation>
    <scope>NUCLEOTIDE SEQUENCE [LARGE SCALE GENOMIC DNA]</scope>
</reference>
<protein>
    <recommendedName>
        <fullName evidence="2">Anti-sigma factor antagonist</fullName>
    </recommendedName>
</protein>
<dbReference type="PROSITE" id="PS50801">
    <property type="entry name" value="STAS"/>
    <property type="match status" value="1"/>
</dbReference>
<dbReference type="InterPro" id="IPR036513">
    <property type="entry name" value="STAS_dom_sf"/>
</dbReference>
<evidence type="ECO:0000313" key="5">
    <source>
        <dbReference type="Proteomes" id="UP000049855"/>
    </source>
</evidence>
<evidence type="ECO:0000313" key="4">
    <source>
        <dbReference type="EMBL" id="CQR72020.1"/>
    </source>
</evidence>
<organism evidence="4 5">
    <name type="scientific">Sporomusa ovata</name>
    <dbReference type="NCBI Taxonomy" id="2378"/>
    <lineage>
        <taxon>Bacteria</taxon>
        <taxon>Bacillati</taxon>
        <taxon>Bacillota</taxon>
        <taxon>Negativicutes</taxon>
        <taxon>Selenomonadales</taxon>
        <taxon>Sporomusaceae</taxon>
        <taxon>Sporomusa</taxon>
    </lineage>
</organism>
<evidence type="ECO:0000256" key="2">
    <source>
        <dbReference type="RuleBase" id="RU003749"/>
    </source>
</evidence>